<dbReference type="RefSeq" id="WP_046952612.1">
    <property type="nucleotide sequence ID" value="NZ_CP031238.1"/>
</dbReference>
<sequence>MISLKQFSLLFCKRFSENKLNQAAGALTYSTMLAIVPMVMVIFSIFSAFPVFNEVTGELKEMIFTNFAPSASDMVGEYIDQFVSNSKKMSAVGIVSLIAVALILINNIDRTLNSIWHDTSVRPIFTSFAIYWMILTFGPLVIGTSIGISSYIKVMFEQSETLSLGVKLLSLLPFFFTWFIFTLIYTIVPNKKVDIRYSACGALIAAIFFTLGKQAFTWYITTFPSYQLIYGAMATLPIMLLWIQISWLVVLVGAQLSEVLGELKE</sequence>
<dbReference type="InterPro" id="IPR023679">
    <property type="entry name" value="UPF0761_bac"/>
</dbReference>
<evidence type="ECO:0000313" key="8">
    <source>
        <dbReference type="EMBL" id="KKZ59788.1"/>
    </source>
</evidence>
<evidence type="ECO:0000256" key="7">
    <source>
        <dbReference type="HAMAP-Rule" id="MF_00672"/>
    </source>
</evidence>
<evidence type="ECO:0000256" key="5">
    <source>
        <dbReference type="ARBA" id="ARBA00022989"/>
    </source>
</evidence>
<dbReference type="AlphaFoldDB" id="A0A0M3G9M4"/>
<dbReference type="EMBL" id="LCTK01000003">
    <property type="protein sequence ID" value="KKZ59788.1"/>
    <property type="molecule type" value="Genomic_DNA"/>
</dbReference>
<evidence type="ECO:0000313" key="9">
    <source>
        <dbReference type="Proteomes" id="UP000034750"/>
    </source>
</evidence>
<reference evidence="8 9" key="1">
    <citation type="submission" date="2015-05" db="EMBL/GenBank/DDBJ databases">
        <title>Comparative analyses of the lipooligosaccharides from nottypeable Haemophilus influenzae and Haemophilus haemolyticus.</title>
        <authorList>
            <person name="Post D.M.B."/>
            <person name="Ketterer M.R."/>
            <person name="Coffin J.E."/>
            <person name="Reinders L.M."/>
            <person name="Munson R.S.Jr."/>
            <person name="Bair T.B."/>
            <person name="Murphy T.F."/>
            <person name="Foster E."/>
            <person name="Gibson B.W."/>
            <person name="Apicella M.A."/>
        </authorList>
    </citation>
    <scope>NUCLEOTIDE SEQUENCE [LARGE SCALE GENOMIC DNA]</scope>
    <source>
        <strain evidence="8 9">11P18</strain>
    </source>
</reference>
<keyword evidence="5 7" id="KW-1133">Transmembrane helix</keyword>
<feature type="transmembrane region" description="Helical" evidence="7">
    <location>
        <begin position="228"/>
        <end position="254"/>
    </location>
</feature>
<feature type="transmembrane region" description="Helical" evidence="7">
    <location>
        <begin position="89"/>
        <end position="108"/>
    </location>
</feature>
<protein>
    <recommendedName>
        <fullName evidence="7">UPF0761 membrane protein AAX18_00765</fullName>
    </recommendedName>
</protein>
<evidence type="ECO:0000256" key="1">
    <source>
        <dbReference type="ARBA" id="ARBA00004651"/>
    </source>
</evidence>
<dbReference type="PATRIC" id="fig|726.54.peg.151"/>
<dbReference type="GO" id="GO:0005886">
    <property type="term" value="C:plasma membrane"/>
    <property type="evidence" value="ECO:0007669"/>
    <property type="project" value="UniProtKB-SubCell"/>
</dbReference>
<dbReference type="InterPro" id="IPR017039">
    <property type="entry name" value="Virul_fac_BrkB"/>
</dbReference>
<dbReference type="NCBIfam" id="TIGR00765">
    <property type="entry name" value="yihY_not_rbn"/>
    <property type="match status" value="1"/>
</dbReference>
<name>A0A0M3G9M4_HAEHA</name>
<dbReference type="PANTHER" id="PTHR30213:SF0">
    <property type="entry name" value="UPF0761 MEMBRANE PROTEIN YIHY"/>
    <property type="match status" value="1"/>
</dbReference>
<dbReference type="NCBIfam" id="NF002457">
    <property type="entry name" value="PRK01637.1"/>
    <property type="match status" value="1"/>
</dbReference>
<proteinExistence type="inferred from homology"/>
<evidence type="ECO:0000256" key="4">
    <source>
        <dbReference type="ARBA" id="ARBA00022692"/>
    </source>
</evidence>
<dbReference type="Pfam" id="PF03631">
    <property type="entry name" value="Virul_fac_BrkB"/>
    <property type="match status" value="1"/>
</dbReference>
<comment type="caution">
    <text evidence="8">The sequence shown here is derived from an EMBL/GenBank/DDBJ whole genome shotgun (WGS) entry which is preliminary data.</text>
</comment>
<comment type="similarity">
    <text evidence="7">Belongs to the UPF0761 family.</text>
</comment>
<feature type="transmembrane region" description="Helical" evidence="7">
    <location>
        <begin position="129"/>
        <end position="152"/>
    </location>
</feature>
<keyword evidence="4 7" id="KW-0812">Transmembrane</keyword>
<feature type="transmembrane region" description="Helical" evidence="7">
    <location>
        <begin position="195"/>
        <end position="216"/>
    </location>
</feature>
<comment type="subcellular location">
    <subcellularLocation>
        <location evidence="1 7">Cell membrane</location>
        <topology evidence="1 7">Multi-pass membrane protein</topology>
    </subcellularLocation>
</comment>
<keyword evidence="6 7" id="KW-0472">Membrane</keyword>
<accession>A0A0M3G9M4</accession>
<dbReference type="PIRSF" id="PIRSF035875">
    <property type="entry name" value="RNase_BN"/>
    <property type="match status" value="1"/>
</dbReference>
<organism evidence="8 9">
    <name type="scientific">Haemophilus haemolyticus</name>
    <dbReference type="NCBI Taxonomy" id="726"/>
    <lineage>
        <taxon>Bacteria</taxon>
        <taxon>Pseudomonadati</taxon>
        <taxon>Pseudomonadota</taxon>
        <taxon>Gammaproteobacteria</taxon>
        <taxon>Pasteurellales</taxon>
        <taxon>Pasteurellaceae</taxon>
        <taxon>Haemophilus</taxon>
    </lineage>
</organism>
<evidence type="ECO:0000256" key="3">
    <source>
        <dbReference type="ARBA" id="ARBA00022519"/>
    </source>
</evidence>
<evidence type="ECO:0000256" key="6">
    <source>
        <dbReference type="ARBA" id="ARBA00023136"/>
    </source>
</evidence>
<dbReference type="PANTHER" id="PTHR30213">
    <property type="entry name" value="INNER MEMBRANE PROTEIN YHJD"/>
    <property type="match status" value="1"/>
</dbReference>
<dbReference type="Proteomes" id="UP000034750">
    <property type="component" value="Unassembled WGS sequence"/>
</dbReference>
<dbReference type="HAMAP" id="MF_00672">
    <property type="entry name" value="UPF0761"/>
    <property type="match status" value="1"/>
</dbReference>
<feature type="transmembrane region" description="Helical" evidence="7">
    <location>
        <begin position="164"/>
        <end position="188"/>
    </location>
</feature>
<evidence type="ECO:0000256" key="2">
    <source>
        <dbReference type="ARBA" id="ARBA00022475"/>
    </source>
</evidence>
<gene>
    <name evidence="8" type="ORF">AAX18_00765</name>
</gene>
<keyword evidence="3" id="KW-0997">Cell inner membrane</keyword>
<feature type="transmembrane region" description="Helical" evidence="7">
    <location>
        <begin position="23"/>
        <end position="52"/>
    </location>
</feature>
<keyword evidence="2 7" id="KW-1003">Cell membrane</keyword>